<dbReference type="InterPro" id="IPR016286">
    <property type="entry name" value="FUC_metazoa-typ"/>
</dbReference>
<evidence type="ECO:0000256" key="2">
    <source>
        <dbReference type="ARBA" id="ARBA00007951"/>
    </source>
</evidence>
<protein>
    <recommendedName>
        <fullName evidence="3">alpha-L-fucosidase</fullName>
        <ecNumber evidence="3">3.2.1.51</ecNumber>
    </recommendedName>
</protein>
<dbReference type="SUPFAM" id="SSF51445">
    <property type="entry name" value="(Trans)glycosidases"/>
    <property type="match status" value="1"/>
</dbReference>
<gene>
    <name evidence="9" type="ORF">ABQJ54_17890</name>
</gene>
<keyword evidence="10" id="KW-1185">Reference proteome</keyword>
<dbReference type="InterPro" id="IPR013780">
    <property type="entry name" value="Glyco_hydro_b"/>
</dbReference>
<evidence type="ECO:0000256" key="4">
    <source>
        <dbReference type="ARBA" id="ARBA00022729"/>
    </source>
</evidence>
<sequence>MVTRRRMLQGAGTLALLAPFAKGFGNETPQNVAQVAQQEHAKPTGDDYVPVTDPLVKQKLAQWSDWKFGIILHWGIYSVLGIVESWTLCSGDWIKRPGGVGYVEWKQRYEQLRTKFNPVKFDPAKWAQAAHAAGMRYLVFTTKHHDGFCMFDTAQTGYRVTAPDVPYHASPRANIAKAVFDAFRRRDFGIGAYFSKADWHHPDYWSPLWAMPTRNNNYDVGKYPEMWKRFVDFTHAQINELTTQYGGLDLMWLDAGWVNANGHPDAKAYSSDVPWAQDIDMPGLAAIARRNQPGIVLVDRDVSGPYENYRTPEQAVPDQPLPYPWETCMTMGGSWSWNPHDKYKSPRELVHTLVGIVAKGGNLLLGVGPQPDGELPAGALDRLQAIGAWMRVNGPAIHGSRAIAPYGEDKFRFTRGRDGSVNAIYLVDEGEQEPPASVTLRSFKPVQGAKLQVLGAGGELAWRQRDDGIHVELPEAVRRQLAASPAWTLRISAVRS</sequence>
<dbReference type="Proteomes" id="UP001556220">
    <property type="component" value="Unassembled WGS sequence"/>
</dbReference>
<evidence type="ECO:0000313" key="9">
    <source>
        <dbReference type="EMBL" id="MEW9573628.1"/>
    </source>
</evidence>
<keyword evidence="6" id="KW-0326">Glycosidase</keyword>
<evidence type="ECO:0000256" key="1">
    <source>
        <dbReference type="ARBA" id="ARBA00004071"/>
    </source>
</evidence>
<keyword evidence="4" id="KW-0732">Signal</keyword>
<feature type="domain" description="Glycoside hydrolase family 29 N-terminal" evidence="7">
    <location>
        <begin position="37"/>
        <end position="394"/>
    </location>
</feature>
<dbReference type="PRINTS" id="PR00741">
    <property type="entry name" value="GLHYDRLASE29"/>
</dbReference>
<proteinExistence type="inferred from homology"/>
<dbReference type="SMART" id="SM00812">
    <property type="entry name" value="Alpha_L_fucos"/>
    <property type="match status" value="1"/>
</dbReference>
<dbReference type="Gene3D" id="2.60.40.1180">
    <property type="entry name" value="Golgi alpha-mannosidase II"/>
    <property type="match status" value="1"/>
</dbReference>
<dbReference type="InterPro" id="IPR057739">
    <property type="entry name" value="Glyco_hydro_29_N"/>
</dbReference>
<comment type="function">
    <text evidence="1">Alpha-L-fucosidase is responsible for hydrolyzing the alpha-1,6-linked fucose joined to the reducing-end N-acetylglucosamine of the carbohydrate moieties of glycoproteins.</text>
</comment>
<evidence type="ECO:0000259" key="7">
    <source>
        <dbReference type="Pfam" id="PF01120"/>
    </source>
</evidence>
<dbReference type="Pfam" id="PF01120">
    <property type="entry name" value="Alpha_L_fucos"/>
    <property type="match status" value="1"/>
</dbReference>
<dbReference type="PANTHER" id="PTHR10030:SF37">
    <property type="entry name" value="ALPHA-L-FUCOSIDASE-RELATED"/>
    <property type="match status" value="1"/>
</dbReference>
<dbReference type="RefSeq" id="WP_367855688.1">
    <property type="nucleotide sequence ID" value="NZ_JBFOHK010000006.1"/>
</dbReference>
<feature type="domain" description="Alpha-L-fucosidase C-terminal" evidence="8">
    <location>
        <begin position="437"/>
        <end position="491"/>
    </location>
</feature>
<dbReference type="Pfam" id="PF16757">
    <property type="entry name" value="Fucosidase_C"/>
    <property type="match status" value="1"/>
</dbReference>
<evidence type="ECO:0000259" key="8">
    <source>
        <dbReference type="Pfam" id="PF16757"/>
    </source>
</evidence>
<dbReference type="Gene3D" id="3.20.20.80">
    <property type="entry name" value="Glycosidases"/>
    <property type="match status" value="1"/>
</dbReference>
<dbReference type="InterPro" id="IPR017853">
    <property type="entry name" value="GH"/>
</dbReference>
<evidence type="ECO:0000313" key="10">
    <source>
        <dbReference type="Proteomes" id="UP001556220"/>
    </source>
</evidence>
<evidence type="ECO:0000256" key="6">
    <source>
        <dbReference type="ARBA" id="ARBA00023295"/>
    </source>
</evidence>
<dbReference type="EC" id="3.2.1.51" evidence="3"/>
<accession>A0ABV3QIG7</accession>
<comment type="caution">
    <text evidence="9">The sequence shown here is derived from an EMBL/GenBank/DDBJ whole genome shotgun (WGS) entry which is preliminary data.</text>
</comment>
<keyword evidence="5" id="KW-0378">Hydrolase</keyword>
<dbReference type="InterPro" id="IPR031919">
    <property type="entry name" value="Fucosidase_C"/>
</dbReference>
<evidence type="ECO:0000256" key="3">
    <source>
        <dbReference type="ARBA" id="ARBA00012662"/>
    </source>
</evidence>
<comment type="similarity">
    <text evidence="2">Belongs to the glycosyl hydrolase 29 family.</text>
</comment>
<dbReference type="PIRSF" id="PIRSF001092">
    <property type="entry name" value="Alpha-L-fucosidase"/>
    <property type="match status" value="1"/>
</dbReference>
<evidence type="ECO:0000256" key="5">
    <source>
        <dbReference type="ARBA" id="ARBA00022801"/>
    </source>
</evidence>
<dbReference type="PANTHER" id="PTHR10030">
    <property type="entry name" value="ALPHA-L-FUCOSIDASE"/>
    <property type="match status" value="1"/>
</dbReference>
<name>A0ABV3QIG7_9GAMM</name>
<organism evidence="9 10">
    <name type="scientific">Rhodanobacter lycopersici</name>
    <dbReference type="NCBI Taxonomy" id="3162487"/>
    <lineage>
        <taxon>Bacteria</taxon>
        <taxon>Pseudomonadati</taxon>
        <taxon>Pseudomonadota</taxon>
        <taxon>Gammaproteobacteria</taxon>
        <taxon>Lysobacterales</taxon>
        <taxon>Rhodanobacteraceae</taxon>
        <taxon>Rhodanobacter</taxon>
    </lineage>
</organism>
<dbReference type="EMBL" id="JBFOHK010000006">
    <property type="protein sequence ID" value="MEW9573628.1"/>
    <property type="molecule type" value="Genomic_DNA"/>
</dbReference>
<dbReference type="InterPro" id="IPR000933">
    <property type="entry name" value="Glyco_hydro_29"/>
</dbReference>
<reference evidence="9 10" key="1">
    <citation type="submission" date="2024-06" db="EMBL/GenBank/DDBJ databases">
        <authorList>
            <person name="Woo H."/>
        </authorList>
    </citation>
    <scope>NUCLEOTIDE SEQUENCE [LARGE SCALE GENOMIC DNA]</scope>
    <source>
        <strain evidence="9 10">Si-c</strain>
    </source>
</reference>